<accession>A0A5A7QED5</accession>
<dbReference type="Proteomes" id="UP000325081">
    <property type="component" value="Unassembled WGS sequence"/>
</dbReference>
<sequence length="524" mass="60394">MKWAVSKPIKAHYWWCWRSRFPSSTAGNNKSRYVARNFSSHDNKSHYVARNSSSDDNNRAADNKSHYVARNSSSDDTNRSSVKSPWLMLPPLVECGNMLYYNFYNLAESQIERRRSTLEGDDIDAKIVGSSHGWIAVLNRRNHGLLVWNPITEVRINLPSLLTLPDPQINCCGIVSKLILSCSPDHDLDQCRAMMIFGPFDRLAFCQPGCSTHWTPIGHLYWTKYLYGEASHHSDEEDDYVRRYTDCVYSPTHKLFFCYVMWRLECWDLRDLECPRICWSEIVRYMSGVASERETRALCWRYPDVMTQQFLVVAEQMNQLFLMDRQVCLRMGPDATYRPHIYFGKYRGWDDKFPQQTFSFDVFKVDYISGGDDTQPKLIMTSVEGSLDGLAMFIGKNHSFAISTPTNNGLKSDCIYFTDTNRHQPPAGSMFGGHDIGIYHCATRTFSDCFYPRDTNKIKKIVPFSGIEREWVRTGSTVNSSRRKKEGSTCTEGGGLLLVRWLPEKAPKMMTHELYDEGDETSAR</sequence>
<evidence type="ECO:0000313" key="3">
    <source>
        <dbReference type="Proteomes" id="UP000325081"/>
    </source>
</evidence>
<dbReference type="AlphaFoldDB" id="A0A5A7QED5"/>
<reference evidence="3" key="1">
    <citation type="journal article" date="2019" name="Curr. Biol.">
        <title>Genome Sequence of Striga asiatica Provides Insight into the Evolution of Plant Parasitism.</title>
        <authorList>
            <person name="Yoshida S."/>
            <person name="Kim S."/>
            <person name="Wafula E.K."/>
            <person name="Tanskanen J."/>
            <person name="Kim Y.M."/>
            <person name="Honaas L."/>
            <person name="Yang Z."/>
            <person name="Spallek T."/>
            <person name="Conn C.E."/>
            <person name="Ichihashi Y."/>
            <person name="Cheong K."/>
            <person name="Cui S."/>
            <person name="Der J.P."/>
            <person name="Gundlach H."/>
            <person name="Jiao Y."/>
            <person name="Hori C."/>
            <person name="Ishida J.K."/>
            <person name="Kasahara H."/>
            <person name="Kiba T."/>
            <person name="Kim M.S."/>
            <person name="Koo N."/>
            <person name="Laohavisit A."/>
            <person name="Lee Y.H."/>
            <person name="Lumba S."/>
            <person name="McCourt P."/>
            <person name="Mortimer J.C."/>
            <person name="Mutuku J.M."/>
            <person name="Nomura T."/>
            <person name="Sasaki-Sekimoto Y."/>
            <person name="Seto Y."/>
            <person name="Wang Y."/>
            <person name="Wakatake T."/>
            <person name="Sakakibara H."/>
            <person name="Demura T."/>
            <person name="Yamaguchi S."/>
            <person name="Yoneyama K."/>
            <person name="Manabe R.I."/>
            <person name="Nelson D.C."/>
            <person name="Schulman A.H."/>
            <person name="Timko M.P."/>
            <person name="dePamphilis C.W."/>
            <person name="Choi D."/>
            <person name="Shirasu K."/>
        </authorList>
    </citation>
    <scope>NUCLEOTIDE SEQUENCE [LARGE SCALE GENOMIC DNA]</scope>
    <source>
        <strain evidence="3">cv. UVA1</strain>
    </source>
</reference>
<protein>
    <recommendedName>
        <fullName evidence="1">KIB1-4 beta-propeller domain-containing protein</fullName>
    </recommendedName>
</protein>
<dbReference type="Pfam" id="PF03478">
    <property type="entry name" value="Beta-prop_KIB1-4"/>
    <property type="match status" value="1"/>
</dbReference>
<dbReference type="OrthoDB" id="642536at2759"/>
<name>A0A5A7QED5_STRAF</name>
<evidence type="ECO:0000313" key="2">
    <source>
        <dbReference type="EMBL" id="GER43649.1"/>
    </source>
</evidence>
<keyword evidence="3" id="KW-1185">Reference proteome</keyword>
<dbReference type="InterPro" id="IPR005174">
    <property type="entry name" value="KIB1-4_b-propeller"/>
</dbReference>
<comment type="caution">
    <text evidence="2">The sequence shown here is derived from an EMBL/GenBank/DDBJ whole genome shotgun (WGS) entry which is preliminary data.</text>
</comment>
<gene>
    <name evidence="2" type="ORF">STAS_20512</name>
</gene>
<evidence type="ECO:0000259" key="1">
    <source>
        <dbReference type="Pfam" id="PF03478"/>
    </source>
</evidence>
<dbReference type="EMBL" id="BKCP01006726">
    <property type="protein sequence ID" value="GER43649.1"/>
    <property type="molecule type" value="Genomic_DNA"/>
</dbReference>
<organism evidence="2 3">
    <name type="scientific">Striga asiatica</name>
    <name type="common">Asiatic witchweed</name>
    <name type="synonym">Buchnera asiatica</name>
    <dbReference type="NCBI Taxonomy" id="4170"/>
    <lineage>
        <taxon>Eukaryota</taxon>
        <taxon>Viridiplantae</taxon>
        <taxon>Streptophyta</taxon>
        <taxon>Embryophyta</taxon>
        <taxon>Tracheophyta</taxon>
        <taxon>Spermatophyta</taxon>
        <taxon>Magnoliopsida</taxon>
        <taxon>eudicotyledons</taxon>
        <taxon>Gunneridae</taxon>
        <taxon>Pentapetalae</taxon>
        <taxon>asterids</taxon>
        <taxon>lamiids</taxon>
        <taxon>Lamiales</taxon>
        <taxon>Orobanchaceae</taxon>
        <taxon>Buchnereae</taxon>
        <taxon>Striga</taxon>
    </lineage>
</organism>
<feature type="domain" description="KIB1-4 beta-propeller" evidence="1">
    <location>
        <begin position="104"/>
        <end position="439"/>
    </location>
</feature>
<dbReference type="InterPro" id="IPR050942">
    <property type="entry name" value="F-box_BR-signaling"/>
</dbReference>
<dbReference type="PANTHER" id="PTHR44259:SF37">
    <property type="entry name" value="DUF1618 DOMAIN-CONTAINING PROTEIN"/>
    <property type="match status" value="1"/>
</dbReference>
<proteinExistence type="predicted"/>
<dbReference type="PANTHER" id="PTHR44259">
    <property type="entry name" value="OS07G0183000 PROTEIN-RELATED"/>
    <property type="match status" value="1"/>
</dbReference>